<dbReference type="PANTHER" id="PTHR47483:SF1">
    <property type="entry name" value="BETA-ARABINOFURANOSYLTRANSFERASE RAY1"/>
    <property type="match status" value="1"/>
</dbReference>
<feature type="domain" description="Nucleotide-diphospho-sugar transferase" evidence="2">
    <location>
        <begin position="433"/>
        <end position="654"/>
    </location>
</feature>
<dbReference type="InterPro" id="IPR044575">
    <property type="entry name" value="RAY1-like"/>
</dbReference>
<keyword evidence="4" id="KW-1185">Reference proteome</keyword>
<keyword evidence="1" id="KW-0732">Signal</keyword>
<evidence type="ECO:0000313" key="4">
    <source>
        <dbReference type="Proteomes" id="UP001187192"/>
    </source>
</evidence>
<reference evidence="3" key="1">
    <citation type="submission" date="2023-07" db="EMBL/GenBank/DDBJ databases">
        <title>draft genome sequence of fig (Ficus carica).</title>
        <authorList>
            <person name="Takahashi T."/>
            <person name="Nishimura K."/>
        </authorList>
    </citation>
    <scope>NUCLEOTIDE SEQUENCE</scope>
</reference>
<proteinExistence type="predicted"/>
<comment type="caution">
    <text evidence="3">The sequence shown here is derived from an EMBL/GenBank/DDBJ whole genome shotgun (WGS) entry which is preliminary data.</text>
</comment>
<name>A0AA88D061_FICCA</name>
<dbReference type="Proteomes" id="UP001187192">
    <property type="component" value="Unassembled WGS sequence"/>
</dbReference>
<dbReference type="GO" id="GO:0016757">
    <property type="term" value="F:glycosyltransferase activity"/>
    <property type="evidence" value="ECO:0007669"/>
    <property type="project" value="InterPro"/>
</dbReference>
<protein>
    <recommendedName>
        <fullName evidence="2">Nucleotide-diphospho-sugar transferase domain-containing protein</fullName>
    </recommendedName>
</protein>
<sequence length="675" mass="77120">MRLWSIWLSGFALICLSFYSTQRLPPLIDQITKQTQTQKAVRDLGNPRITIFSAPFPFTGSEVADRQSLAVRSWLGLSPQVQVVLFSKHPSVFSFAEAFGSLVSVEPDIDFTFLGTPFFHSMMARSYSFKSDISVLVHPEAVLFPDFLSTLNYAHELDHDWLLVASLRNVCHFPFHLDEDGKHWRREDGKLIRSRKEIIHSQRLEQNLCDGKKLLAWNNGDLPLHSVVLPPFLYGRGVHDNWIINEALSSAFRFVFDASFAISSFHLNDEEHKSYWDLRGSNDSTSENRSWEYDGNSILGMEYGSLFYKKSNYSDLVKLLKCDGQYTFVDTTESVFHPLGYDTAPSLGKGRILRSWRKSKRSACLDALKPVNRISDCSLMDRIKPSESLEFQFSLESLLPLIADKNKTIVLAVAGYSYKDMLMSWVCRLRRLKITNFIVSTLDDEIYKFSILQGLPAFRDVLAPSDISFNECHFGTKCFQRVTKVKSRMVLKILKLGYNVLLSDVDVYWFKNPLPSLSSFGPAVLPAQSDEYNETGPINIPRRLNSGFYFARSDGQTIAAMEKVVKHAANSGLSEQPSFYDTLCGENGSNRVGDNRCVEPETNLTVHFLDRNHFPNGAYQGLWQRKKVRSACKKKGCFVIHNNWISGRQKKLERQVSSGLWEYEMSTRMCIQSWR</sequence>
<organism evidence="3 4">
    <name type="scientific">Ficus carica</name>
    <name type="common">Common fig</name>
    <dbReference type="NCBI Taxonomy" id="3494"/>
    <lineage>
        <taxon>Eukaryota</taxon>
        <taxon>Viridiplantae</taxon>
        <taxon>Streptophyta</taxon>
        <taxon>Embryophyta</taxon>
        <taxon>Tracheophyta</taxon>
        <taxon>Spermatophyta</taxon>
        <taxon>Magnoliopsida</taxon>
        <taxon>eudicotyledons</taxon>
        <taxon>Gunneridae</taxon>
        <taxon>Pentapetalae</taxon>
        <taxon>rosids</taxon>
        <taxon>fabids</taxon>
        <taxon>Rosales</taxon>
        <taxon>Moraceae</taxon>
        <taxon>Ficeae</taxon>
        <taxon>Ficus</taxon>
    </lineage>
</organism>
<feature type="chain" id="PRO_5041743603" description="Nucleotide-diphospho-sugar transferase domain-containing protein" evidence="1">
    <location>
        <begin position="18"/>
        <end position="675"/>
    </location>
</feature>
<evidence type="ECO:0000259" key="2">
    <source>
        <dbReference type="Pfam" id="PF03407"/>
    </source>
</evidence>
<dbReference type="PANTHER" id="PTHR47483">
    <property type="entry name" value="BETA-ARABINOFURANOSYLTRANSFERASE RAY1"/>
    <property type="match status" value="1"/>
</dbReference>
<feature type="signal peptide" evidence="1">
    <location>
        <begin position="1"/>
        <end position="17"/>
    </location>
</feature>
<evidence type="ECO:0000256" key="1">
    <source>
        <dbReference type="SAM" id="SignalP"/>
    </source>
</evidence>
<accession>A0AA88D061</accession>
<gene>
    <name evidence="3" type="ORF">TIFTF001_010765</name>
</gene>
<evidence type="ECO:0000313" key="3">
    <source>
        <dbReference type="EMBL" id="GMN41543.1"/>
    </source>
</evidence>
<dbReference type="EMBL" id="BTGU01000013">
    <property type="protein sequence ID" value="GMN41543.1"/>
    <property type="molecule type" value="Genomic_DNA"/>
</dbReference>
<dbReference type="AlphaFoldDB" id="A0AA88D061"/>
<dbReference type="InterPro" id="IPR005069">
    <property type="entry name" value="Nucl-diP-sugar_transferase"/>
</dbReference>
<dbReference type="Pfam" id="PF03407">
    <property type="entry name" value="Nucleotid_trans"/>
    <property type="match status" value="1"/>
</dbReference>